<comment type="caution">
    <text evidence="1">The sequence shown here is derived from an EMBL/GenBank/DDBJ whole genome shotgun (WGS) entry which is preliminary data.</text>
</comment>
<gene>
    <name evidence="1" type="ORF">M1E25_21655</name>
</gene>
<sequence length="186" mass="20364">MSPSPAPPRSGEDKAVHTLAIYLNDHLAGATAGTQLAGRIARVHARSPYGAEFARLAVEIAADRQALLEIMTSLGVPARQYKILAGRIGERAGMLKSNGRLVRRSGLSTVIELEGLRLGIEGKSLLWKTLLTAHPEDPRLDRLRLEDLLHAARRQIEIVEELRMRAVSRVFGEELRPAQGPATRLS</sequence>
<dbReference type="Proteomes" id="UP001167160">
    <property type="component" value="Unassembled WGS sequence"/>
</dbReference>
<reference evidence="1" key="1">
    <citation type="journal article" date="2023" name="Int. J. Syst. Evol. Microbiol.">
        <title>Streptomyces meridianus sp. nov. isolated from brackish water of the Tagus estuary in Alcochete, Portugal.</title>
        <authorList>
            <person name="Santos J.D.N."/>
            <person name="Klimek D."/>
            <person name="Calusinska M."/>
            <person name="Lobo Da Cunha A."/>
            <person name="Catita J."/>
            <person name="Goncalves H."/>
            <person name="Gonzalez I."/>
            <person name="Reyes F."/>
            <person name="Lage O.M."/>
        </authorList>
    </citation>
    <scope>NUCLEOTIDE SEQUENCE</scope>
    <source>
        <strain evidence="1">MTZ3.1</strain>
    </source>
</reference>
<dbReference type="RefSeq" id="WP_251418332.1">
    <property type="nucleotide sequence ID" value="NZ_JAMQGM010000048.1"/>
</dbReference>
<evidence type="ECO:0000313" key="1">
    <source>
        <dbReference type="EMBL" id="MCM2579919.1"/>
    </source>
</evidence>
<organism evidence="1 2">
    <name type="scientific">Streptomyces meridianus</name>
    <dbReference type="NCBI Taxonomy" id="2938945"/>
    <lineage>
        <taxon>Bacteria</taxon>
        <taxon>Bacillati</taxon>
        <taxon>Actinomycetota</taxon>
        <taxon>Actinomycetes</taxon>
        <taxon>Kitasatosporales</taxon>
        <taxon>Streptomycetaceae</taxon>
        <taxon>Streptomyces</taxon>
    </lineage>
</organism>
<dbReference type="EMBL" id="JAMQGM010000048">
    <property type="protein sequence ID" value="MCM2579919.1"/>
    <property type="molecule type" value="Genomic_DNA"/>
</dbReference>
<evidence type="ECO:0000313" key="2">
    <source>
        <dbReference type="Proteomes" id="UP001167160"/>
    </source>
</evidence>
<proteinExistence type="predicted"/>
<accession>A0ABT0XDR5</accession>
<keyword evidence="2" id="KW-1185">Reference proteome</keyword>
<protein>
    <submittedName>
        <fullName evidence="1">Uncharacterized protein</fullName>
    </submittedName>
</protein>
<name>A0ABT0XDR5_9ACTN</name>